<proteinExistence type="predicted"/>
<reference evidence="1" key="1">
    <citation type="journal article" date="2012" name="Nature">
        <title>The oyster genome reveals stress adaptation and complexity of shell formation.</title>
        <authorList>
            <person name="Zhang G."/>
            <person name="Fang X."/>
            <person name="Guo X."/>
            <person name="Li L."/>
            <person name="Luo R."/>
            <person name="Xu F."/>
            <person name="Yang P."/>
            <person name="Zhang L."/>
            <person name="Wang X."/>
            <person name="Qi H."/>
            <person name="Xiong Z."/>
            <person name="Que H."/>
            <person name="Xie Y."/>
            <person name="Holland P.W."/>
            <person name="Paps J."/>
            <person name="Zhu Y."/>
            <person name="Wu F."/>
            <person name="Chen Y."/>
            <person name="Wang J."/>
            <person name="Peng C."/>
            <person name="Meng J."/>
            <person name="Yang L."/>
            <person name="Liu J."/>
            <person name="Wen B."/>
            <person name="Zhang N."/>
            <person name="Huang Z."/>
            <person name="Zhu Q."/>
            <person name="Feng Y."/>
            <person name="Mount A."/>
            <person name="Hedgecock D."/>
            <person name="Xu Z."/>
            <person name="Liu Y."/>
            <person name="Domazet-Loso T."/>
            <person name="Du Y."/>
            <person name="Sun X."/>
            <person name="Zhang S."/>
            <person name="Liu B."/>
            <person name="Cheng P."/>
            <person name="Jiang X."/>
            <person name="Li J."/>
            <person name="Fan D."/>
            <person name="Wang W."/>
            <person name="Fu W."/>
            <person name="Wang T."/>
            <person name="Wang B."/>
            <person name="Zhang J."/>
            <person name="Peng Z."/>
            <person name="Li Y."/>
            <person name="Li N."/>
            <person name="Wang J."/>
            <person name="Chen M."/>
            <person name="He Y."/>
            <person name="Tan F."/>
            <person name="Song X."/>
            <person name="Zheng Q."/>
            <person name="Huang R."/>
            <person name="Yang H."/>
            <person name="Du X."/>
            <person name="Chen L."/>
            <person name="Yang M."/>
            <person name="Gaffney P.M."/>
            <person name="Wang S."/>
            <person name="Luo L."/>
            <person name="She Z."/>
            <person name="Ming Y."/>
            <person name="Huang W."/>
            <person name="Zhang S."/>
            <person name="Huang B."/>
            <person name="Zhang Y."/>
            <person name="Qu T."/>
            <person name="Ni P."/>
            <person name="Miao G."/>
            <person name="Wang J."/>
            <person name="Wang Q."/>
            <person name="Steinberg C.E."/>
            <person name="Wang H."/>
            <person name="Li N."/>
            <person name="Qian L."/>
            <person name="Zhang G."/>
            <person name="Li Y."/>
            <person name="Yang H."/>
            <person name="Liu X."/>
            <person name="Wang J."/>
            <person name="Yin Y."/>
            <person name="Wang J."/>
        </authorList>
    </citation>
    <scope>NUCLEOTIDE SEQUENCE [LARGE SCALE GENOMIC DNA]</scope>
    <source>
        <strain evidence="1">05x7-T-G4-1.051#20</strain>
    </source>
</reference>
<accession>K1PZB0</accession>
<evidence type="ECO:0000313" key="1">
    <source>
        <dbReference type="EMBL" id="EKC26983.1"/>
    </source>
</evidence>
<dbReference type="AlphaFoldDB" id="K1PZB0"/>
<organism evidence="1">
    <name type="scientific">Magallana gigas</name>
    <name type="common">Pacific oyster</name>
    <name type="synonym">Crassostrea gigas</name>
    <dbReference type="NCBI Taxonomy" id="29159"/>
    <lineage>
        <taxon>Eukaryota</taxon>
        <taxon>Metazoa</taxon>
        <taxon>Spiralia</taxon>
        <taxon>Lophotrochozoa</taxon>
        <taxon>Mollusca</taxon>
        <taxon>Bivalvia</taxon>
        <taxon>Autobranchia</taxon>
        <taxon>Pteriomorphia</taxon>
        <taxon>Ostreida</taxon>
        <taxon>Ostreoidea</taxon>
        <taxon>Ostreidae</taxon>
        <taxon>Magallana</taxon>
    </lineage>
</organism>
<sequence>MPAILIVFLSGRVVSSPGYLQAGEHQRQHTLGRWISQDHGSSGGWQNRLGAQSSQHRGGPPGEHVLAKFCIVRRLLLGLGKVPGISQGFHGPSMFPHCFQHTVECSTVSVCSHMANEGGFSVCKEVLTDFLGGDVFTADGCIHC</sequence>
<dbReference type="HOGENOM" id="CLU_1798313_0_0_1"/>
<dbReference type="InParanoid" id="K1PZB0"/>
<protein>
    <submittedName>
        <fullName evidence="1">Uncharacterized protein</fullName>
    </submittedName>
</protein>
<gene>
    <name evidence="1" type="ORF">CGI_10001771</name>
</gene>
<name>K1PZB0_MAGGI</name>
<dbReference type="EMBL" id="JH818232">
    <property type="protein sequence ID" value="EKC26983.1"/>
    <property type="molecule type" value="Genomic_DNA"/>
</dbReference>